<dbReference type="HAMAP" id="MF_00014">
    <property type="entry name" value="Ribosome_mat_RimM"/>
    <property type="match status" value="1"/>
</dbReference>
<dbReference type="NCBIfam" id="TIGR02273">
    <property type="entry name" value="16S_RimM"/>
    <property type="match status" value="1"/>
</dbReference>
<evidence type="ECO:0000256" key="1">
    <source>
        <dbReference type="ARBA" id="ARBA00022490"/>
    </source>
</evidence>
<dbReference type="SUPFAM" id="SSF50447">
    <property type="entry name" value="Translation proteins"/>
    <property type="match status" value="1"/>
</dbReference>
<keyword evidence="1 5" id="KW-0963">Cytoplasm</keyword>
<keyword evidence="4 5" id="KW-0143">Chaperone</keyword>
<dbReference type="Pfam" id="PF24986">
    <property type="entry name" value="PRC_RimM"/>
    <property type="match status" value="1"/>
</dbReference>
<evidence type="ECO:0000256" key="4">
    <source>
        <dbReference type="ARBA" id="ARBA00023186"/>
    </source>
</evidence>
<dbReference type="Gene3D" id="2.30.30.240">
    <property type="entry name" value="PRC-barrel domain"/>
    <property type="match status" value="1"/>
</dbReference>
<comment type="subunit">
    <text evidence="5">Binds ribosomal protein uS19.</text>
</comment>
<reference evidence="8 9" key="1">
    <citation type="submission" date="2024-06" db="EMBL/GenBank/DDBJ databases">
        <title>Thioclava kandeliae sp. nov. from a rhizosphere soil sample of Kandelia candel in a mangrove.</title>
        <authorList>
            <person name="Mu T."/>
        </authorList>
    </citation>
    <scope>NUCLEOTIDE SEQUENCE [LARGE SCALE GENOMIC DNA]</scope>
    <source>
        <strain evidence="8 9">CPCC 100088</strain>
    </source>
</reference>
<accession>A0ABV1SHA6</accession>
<comment type="subcellular location">
    <subcellularLocation>
        <location evidence="5">Cytoplasm</location>
    </subcellularLocation>
</comment>
<dbReference type="Gene3D" id="2.40.30.60">
    <property type="entry name" value="RimM"/>
    <property type="match status" value="1"/>
</dbReference>
<comment type="function">
    <text evidence="5">An accessory protein needed during the final step in the assembly of 30S ribosomal subunit, possibly for assembly of the head region. Essential for efficient processing of 16S rRNA. May be needed both before and after RbfA during the maturation of 16S rRNA. It has affinity for free ribosomal 30S subunits but not for 70S ribosomes.</text>
</comment>
<comment type="caution">
    <text evidence="8">The sequence shown here is derived from an EMBL/GenBank/DDBJ whole genome shotgun (WGS) entry which is preliminary data.</text>
</comment>
<evidence type="ECO:0000313" key="9">
    <source>
        <dbReference type="Proteomes" id="UP001438953"/>
    </source>
</evidence>
<feature type="domain" description="Ribosome maturation factor RimM PRC barrel" evidence="7">
    <location>
        <begin position="98"/>
        <end position="165"/>
    </location>
</feature>
<gene>
    <name evidence="5 8" type="primary">rimM</name>
    <name evidence="8" type="ORF">VSX56_09000</name>
</gene>
<evidence type="ECO:0000256" key="2">
    <source>
        <dbReference type="ARBA" id="ARBA00022517"/>
    </source>
</evidence>
<comment type="similarity">
    <text evidence="5">Belongs to the RimM family.</text>
</comment>
<protein>
    <recommendedName>
        <fullName evidence="5">Ribosome maturation factor RimM</fullName>
    </recommendedName>
</protein>
<keyword evidence="2 5" id="KW-0690">Ribosome biogenesis</keyword>
<dbReference type="InterPro" id="IPR011033">
    <property type="entry name" value="PRC_barrel-like_sf"/>
</dbReference>
<evidence type="ECO:0000259" key="6">
    <source>
        <dbReference type="Pfam" id="PF01782"/>
    </source>
</evidence>
<dbReference type="InterPro" id="IPR011961">
    <property type="entry name" value="RimM"/>
</dbReference>
<evidence type="ECO:0000259" key="7">
    <source>
        <dbReference type="Pfam" id="PF24986"/>
    </source>
</evidence>
<dbReference type="Proteomes" id="UP001438953">
    <property type="component" value="Unassembled WGS sequence"/>
</dbReference>
<feature type="domain" description="RimM N-terminal" evidence="6">
    <location>
        <begin position="6"/>
        <end position="85"/>
    </location>
</feature>
<keyword evidence="9" id="KW-1185">Reference proteome</keyword>
<dbReference type="SUPFAM" id="SSF50346">
    <property type="entry name" value="PRC-barrel domain"/>
    <property type="match status" value="1"/>
</dbReference>
<evidence type="ECO:0000313" key="8">
    <source>
        <dbReference type="EMBL" id="MER5171916.1"/>
    </source>
</evidence>
<dbReference type="InterPro" id="IPR009000">
    <property type="entry name" value="Transl_B-barrel_sf"/>
</dbReference>
<dbReference type="PANTHER" id="PTHR33692">
    <property type="entry name" value="RIBOSOME MATURATION FACTOR RIMM"/>
    <property type="match status" value="1"/>
</dbReference>
<dbReference type="InterPro" id="IPR002676">
    <property type="entry name" value="RimM_N"/>
</dbReference>
<dbReference type="PANTHER" id="PTHR33692:SF1">
    <property type="entry name" value="RIBOSOME MATURATION FACTOR RIMM"/>
    <property type="match status" value="1"/>
</dbReference>
<dbReference type="InterPro" id="IPR036976">
    <property type="entry name" value="RimM_N_sf"/>
</dbReference>
<organism evidence="8 9">
    <name type="scientific">Thioclava kandeliae</name>
    <dbReference type="NCBI Taxonomy" id="3070818"/>
    <lineage>
        <taxon>Bacteria</taxon>
        <taxon>Pseudomonadati</taxon>
        <taxon>Pseudomonadota</taxon>
        <taxon>Alphaproteobacteria</taxon>
        <taxon>Rhodobacterales</taxon>
        <taxon>Paracoccaceae</taxon>
        <taxon>Thioclava</taxon>
    </lineage>
</organism>
<evidence type="ECO:0000256" key="3">
    <source>
        <dbReference type="ARBA" id="ARBA00022552"/>
    </source>
</evidence>
<name>A0ABV1SHA6_9RHOB</name>
<evidence type="ECO:0000256" key="5">
    <source>
        <dbReference type="HAMAP-Rule" id="MF_00014"/>
    </source>
</evidence>
<dbReference type="RefSeq" id="WP_339108363.1">
    <property type="nucleotide sequence ID" value="NZ_JAYWLC010000005.1"/>
</dbReference>
<sequence length="166" mass="17529">MTERTCVGAIAGAFGVKGEVRLKSFCADPLAIADYAPLYTEDGKRAFDLTDLRAIKGGIGAYLSGVETKEEADALKGVSLWVDRDMLPHLPDDEFYHADLIGLTVVDTGGAVLGSVRAVQNYGAGDFLEITTAGESQPLLLPFTMAVVPTVDLTAGRIVADPPEDV</sequence>
<keyword evidence="3 5" id="KW-0698">rRNA processing</keyword>
<dbReference type="EMBL" id="JAYWLC010000005">
    <property type="protein sequence ID" value="MER5171916.1"/>
    <property type="molecule type" value="Genomic_DNA"/>
</dbReference>
<dbReference type="InterPro" id="IPR056792">
    <property type="entry name" value="PRC_RimM"/>
</dbReference>
<proteinExistence type="inferred from homology"/>
<comment type="domain">
    <text evidence="5">The PRC barrel domain binds ribosomal protein uS19.</text>
</comment>
<dbReference type="Pfam" id="PF01782">
    <property type="entry name" value="RimM"/>
    <property type="match status" value="1"/>
</dbReference>